<comment type="caution">
    <text evidence="6">The sequence shown here is derived from an EMBL/GenBank/DDBJ whole genome shotgun (WGS) entry which is preliminary data.</text>
</comment>
<dbReference type="InterPro" id="IPR036388">
    <property type="entry name" value="WH-like_DNA-bd_sf"/>
</dbReference>
<dbReference type="AlphaFoldDB" id="A0A423HKF3"/>
<comment type="similarity">
    <text evidence="1">Belongs to the LysR transcriptional regulatory family.</text>
</comment>
<dbReference type="PANTHER" id="PTHR30537">
    <property type="entry name" value="HTH-TYPE TRANSCRIPTIONAL REGULATOR"/>
    <property type="match status" value="1"/>
</dbReference>
<keyword evidence="4" id="KW-0804">Transcription</keyword>
<sequence length="314" mass="34541">MDVFQTMRCFIAVAQSGSFTAAAELLDTTTTNVSKAVSSLEARLHTRLINRTTRRLALTEAGVRYLQRCEKILDEVREADEEAGTAQTLPVGRLKIHSMSAIGNHYVINAIARYREIHPTVMFDLTLTNRLPDLLEEGYDMSIVLARDLPDSGFVAQRLGVTYSILCASPEYVAKRGMPATPGALCDHDCLRIVNTVMPVESWTFEGPEGMETVAVPLSPLHINTADGMTIAIENAMGIGIQPIASAVKGLKAGTLMRVLPDYHLEEFNLFAIYPSRKFVDAKIKTWLEFLKTAIPQLLTSDEAIAGSKKTQNL</sequence>
<evidence type="ECO:0000313" key="6">
    <source>
        <dbReference type="EMBL" id="RON13681.1"/>
    </source>
</evidence>
<reference evidence="6 8" key="1">
    <citation type="submission" date="2016-10" db="EMBL/GenBank/DDBJ databases">
        <title>Comparative genome analysis of multiple Pseudomonas spp. focuses on biocontrol and plant growth promoting traits.</title>
        <authorList>
            <person name="Tao X.-Y."/>
            <person name="Taylor C.G."/>
        </authorList>
    </citation>
    <scope>NUCLEOTIDE SEQUENCE [LARGE SCALE GENOMIC DNA]</scope>
    <source>
        <strain evidence="6 8">36C6</strain>
    </source>
</reference>
<feature type="domain" description="HTH lysR-type" evidence="5">
    <location>
        <begin position="1"/>
        <end position="59"/>
    </location>
</feature>
<dbReference type="PANTHER" id="PTHR30537:SF5">
    <property type="entry name" value="HTH-TYPE TRANSCRIPTIONAL ACTIVATOR TTDR-RELATED"/>
    <property type="match status" value="1"/>
</dbReference>
<accession>A0A423HKF3</accession>
<dbReference type="InterPro" id="IPR058163">
    <property type="entry name" value="LysR-type_TF_proteobact-type"/>
</dbReference>
<dbReference type="EMBL" id="MOBM01000038">
    <property type="protein sequence ID" value="RON13681.1"/>
    <property type="molecule type" value="Genomic_DNA"/>
</dbReference>
<organism evidence="6 8">
    <name type="scientific">Pseudomonas frederiksbergensis</name>
    <dbReference type="NCBI Taxonomy" id="104087"/>
    <lineage>
        <taxon>Bacteria</taxon>
        <taxon>Pseudomonadati</taxon>
        <taxon>Pseudomonadota</taxon>
        <taxon>Gammaproteobacteria</taxon>
        <taxon>Pseudomonadales</taxon>
        <taxon>Pseudomonadaceae</taxon>
        <taxon>Pseudomonas</taxon>
    </lineage>
</organism>
<dbReference type="Gene3D" id="1.10.10.10">
    <property type="entry name" value="Winged helix-like DNA-binding domain superfamily/Winged helix DNA-binding domain"/>
    <property type="match status" value="1"/>
</dbReference>
<evidence type="ECO:0000313" key="8">
    <source>
        <dbReference type="Proteomes" id="UP000284002"/>
    </source>
</evidence>
<dbReference type="PROSITE" id="PS50931">
    <property type="entry name" value="HTH_LYSR"/>
    <property type="match status" value="1"/>
</dbReference>
<evidence type="ECO:0000259" key="5">
    <source>
        <dbReference type="PROSITE" id="PS50931"/>
    </source>
</evidence>
<name>A0A423HKF3_9PSED</name>
<dbReference type="Pfam" id="PF00126">
    <property type="entry name" value="HTH_1"/>
    <property type="match status" value="1"/>
</dbReference>
<keyword evidence="2" id="KW-0805">Transcription regulation</keyword>
<dbReference type="GO" id="GO:0043565">
    <property type="term" value="F:sequence-specific DNA binding"/>
    <property type="evidence" value="ECO:0007669"/>
    <property type="project" value="TreeGrafter"/>
</dbReference>
<evidence type="ECO:0000256" key="2">
    <source>
        <dbReference type="ARBA" id="ARBA00023015"/>
    </source>
</evidence>
<keyword evidence="3" id="KW-0238">DNA-binding</keyword>
<evidence type="ECO:0000256" key="1">
    <source>
        <dbReference type="ARBA" id="ARBA00009437"/>
    </source>
</evidence>
<evidence type="ECO:0000313" key="7">
    <source>
        <dbReference type="EMBL" id="RON13704.1"/>
    </source>
</evidence>
<proteinExistence type="inferred from homology"/>
<dbReference type="SUPFAM" id="SSF46785">
    <property type="entry name" value="Winged helix' DNA-binding domain"/>
    <property type="match status" value="1"/>
</dbReference>
<evidence type="ECO:0000256" key="4">
    <source>
        <dbReference type="ARBA" id="ARBA00023163"/>
    </source>
</evidence>
<dbReference type="FunFam" id="1.10.10.10:FF:000001">
    <property type="entry name" value="LysR family transcriptional regulator"/>
    <property type="match status" value="1"/>
</dbReference>
<dbReference type="GO" id="GO:0006351">
    <property type="term" value="P:DNA-templated transcription"/>
    <property type="evidence" value="ECO:0007669"/>
    <property type="project" value="TreeGrafter"/>
</dbReference>
<dbReference type="EMBL" id="MOBM01000038">
    <property type="protein sequence ID" value="RON13704.1"/>
    <property type="molecule type" value="Genomic_DNA"/>
</dbReference>
<dbReference type="InterPro" id="IPR036390">
    <property type="entry name" value="WH_DNA-bd_sf"/>
</dbReference>
<dbReference type="SUPFAM" id="SSF53850">
    <property type="entry name" value="Periplasmic binding protein-like II"/>
    <property type="match status" value="1"/>
</dbReference>
<gene>
    <name evidence="6" type="ORF">BK662_21275</name>
    <name evidence="7" type="ORF">BK662_21420</name>
</gene>
<dbReference type="Gene3D" id="3.40.190.290">
    <property type="match status" value="1"/>
</dbReference>
<dbReference type="GO" id="GO:0003700">
    <property type="term" value="F:DNA-binding transcription factor activity"/>
    <property type="evidence" value="ECO:0007669"/>
    <property type="project" value="InterPro"/>
</dbReference>
<dbReference type="RefSeq" id="WP_123359907.1">
    <property type="nucleotide sequence ID" value="NZ_MOBM01000038.1"/>
</dbReference>
<dbReference type="CDD" id="cd08422">
    <property type="entry name" value="PBP2_CrgA_like"/>
    <property type="match status" value="1"/>
</dbReference>
<dbReference type="InterPro" id="IPR005119">
    <property type="entry name" value="LysR_subst-bd"/>
</dbReference>
<protein>
    <submittedName>
        <fullName evidence="6">LysR family transcriptional regulator</fullName>
    </submittedName>
</protein>
<dbReference type="Proteomes" id="UP000284002">
    <property type="component" value="Unassembled WGS sequence"/>
</dbReference>
<dbReference type="Pfam" id="PF03466">
    <property type="entry name" value="LysR_substrate"/>
    <property type="match status" value="1"/>
</dbReference>
<evidence type="ECO:0000256" key="3">
    <source>
        <dbReference type="ARBA" id="ARBA00023125"/>
    </source>
</evidence>
<dbReference type="InterPro" id="IPR000847">
    <property type="entry name" value="LysR_HTH_N"/>
</dbReference>